<proteinExistence type="predicted"/>
<keyword evidence="1" id="KW-0732">Signal</keyword>
<evidence type="ECO:0008006" key="4">
    <source>
        <dbReference type="Google" id="ProtNLM"/>
    </source>
</evidence>
<dbReference type="PROSITE" id="PS51257">
    <property type="entry name" value="PROKAR_LIPOPROTEIN"/>
    <property type="match status" value="1"/>
</dbReference>
<sequence length="169" mass="18005">MNRYFNKRSIIPVVGLFLSMLAFLSSCEQQQYEPNLSVAQGGGTVTTYKSYTLTSAAGSAAYGRVVFYKYSSSVTLVEMALYKTTTGTTYASSIYPGKLSDNSTTALKQLDAISGTTGEFATNKYFTVNEAGFYDKLATYSANVKIMSGTTLVASGNIGANATPVAQSQ</sequence>
<keyword evidence="3" id="KW-1185">Reference proteome</keyword>
<dbReference type="Proteomes" id="UP000198598">
    <property type="component" value="Unassembled WGS sequence"/>
</dbReference>
<organism evidence="2 3">
    <name type="scientific">Spirosoma endophyticum</name>
    <dbReference type="NCBI Taxonomy" id="662367"/>
    <lineage>
        <taxon>Bacteria</taxon>
        <taxon>Pseudomonadati</taxon>
        <taxon>Bacteroidota</taxon>
        <taxon>Cytophagia</taxon>
        <taxon>Cytophagales</taxon>
        <taxon>Cytophagaceae</taxon>
        <taxon>Spirosoma</taxon>
    </lineage>
</organism>
<dbReference type="EMBL" id="FOLQ01000006">
    <property type="protein sequence ID" value="SFD64471.1"/>
    <property type="molecule type" value="Genomic_DNA"/>
</dbReference>
<reference evidence="2 3" key="1">
    <citation type="submission" date="2016-10" db="EMBL/GenBank/DDBJ databases">
        <authorList>
            <person name="de Groot N.N."/>
        </authorList>
    </citation>
    <scope>NUCLEOTIDE SEQUENCE [LARGE SCALE GENOMIC DNA]</scope>
    <source>
        <strain evidence="2 3">DSM 26130</strain>
    </source>
</reference>
<evidence type="ECO:0000313" key="3">
    <source>
        <dbReference type="Proteomes" id="UP000198598"/>
    </source>
</evidence>
<feature type="signal peptide" evidence="1">
    <location>
        <begin position="1"/>
        <end position="24"/>
    </location>
</feature>
<evidence type="ECO:0000313" key="2">
    <source>
        <dbReference type="EMBL" id="SFD64471.1"/>
    </source>
</evidence>
<gene>
    <name evidence="2" type="ORF">SAMN05216167_10679</name>
</gene>
<name>A0A1I1U0S0_9BACT</name>
<protein>
    <recommendedName>
        <fullName evidence="4">CHRD domain-containing protein</fullName>
    </recommendedName>
</protein>
<dbReference type="AlphaFoldDB" id="A0A1I1U0S0"/>
<evidence type="ECO:0000256" key="1">
    <source>
        <dbReference type="SAM" id="SignalP"/>
    </source>
</evidence>
<accession>A0A1I1U0S0</accession>
<dbReference type="OrthoDB" id="1177316at2"/>
<feature type="chain" id="PRO_5011772953" description="CHRD domain-containing protein" evidence="1">
    <location>
        <begin position="25"/>
        <end position="169"/>
    </location>
</feature>